<evidence type="ECO:0000256" key="4">
    <source>
        <dbReference type="ARBA" id="ARBA00023136"/>
    </source>
</evidence>
<dbReference type="Pfam" id="PF08507">
    <property type="entry name" value="COPI_assoc"/>
    <property type="match status" value="1"/>
</dbReference>
<comment type="subcellular location">
    <subcellularLocation>
        <location evidence="1">Membrane</location>
        <topology evidence="1">Multi-pass membrane protein</topology>
    </subcellularLocation>
</comment>
<dbReference type="InterPro" id="IPR013714">
    <property type="entry name" value="Golgi_TVP15"/>
</dbReference>
<feature type="transmembrane region" description="Helical" evidence="6">
    <location>
        <begin position="72"/>
        <end position="92"/>
    </location>
</feature>
<dbReference type="PANTHER" id="PTHR38894:SF1">
    <property type="entry name" value="TRANSMEMBRANE PROTEIN"/>
    <property type="match status" value="1"/>
</dbReference>
<dbReference type="GO" id="GO:0016020">
    <property type="term" value="C:membrane"/>
    <property type="evidence" value="ECO:0007669"/>
    <property type="project" value="UniProtKB-SubCell"/>
</dbReference>
<evidence type="ECO:0000256" key="6">
    <source>
        <dbReference type="SAM" id="Phobius"/>
    </source>
</evidence>
<dbReference type="PANTHER" id="PTHR38894">
    <property type="entry name" value="TRANSMEMBRANE PROTEIN"/>
    <property type="match status" value="1"/>
</dbReference>
<evidence type="ECO:0000313" key="8">
    <source>
        <dbReference type="Proteomes" id="UP001054902"/>
    </source>
</evidence>
<feature type="transmembrane region" description="Helical" evidence="6">
    <location>
        <begin position="133"/>
        <end position="152"/>
    </location>
</feature>
<name>A0AAD3CXD1_9STRA</name>
<comment type="caution">
    <text evidence="7">The sequence shown here is derived from an EMBL/GenBank/DDBJ whole genome shotgun (WGS) entry which is preliminary data.</text>
</comment>
<keyword evidence="3 6" id="KW-1133">Transmembrane helix</keyword>
<feature type="transmembrane region" description="Helical" evidence="6">
    <location>
        <begin position="164"/>
        <end position="185"/>
    </location>
</feature>
<reference evidence="7 8" key="1">
    <citation type="journal article" date="2021" name="Sci. Rep.">
        <title>The genome of the diatom Chaetoceros tenuissimus carries an ancient integrated fragment of an extant virus.</title>
        <authorList>
            <person name="Hongo Y."/>
            <person name="Kimura K."/>
            <person name="Takaki Y."/>
            <person name="Yoshida Y."/>
            <person name="Baba S."/>
            <person name="Kobayashi G."/>
            <person name="Nagasaki K."/>
            <person name="Hano T."/>
            <person name="Tomaru Y."/>
        </authorList>
    </citation>
    <scope>NUCLEOTIDE SEQUENCE [LARGE SCALE GENOMIC DNA]</scope>
    <source>
        <strain evidence="7 8">NIES-3715</strain>
    </source>
</reference>
<evidence type="ECO:0000313" key="7">
    <source>
        <dbReference type="EMBL" id="GFH52866.1"/>
    </source>
</evidence>
<organism evidence="7 8">
    <name type="scientific">Chaetoceros tenuissimus</name>
    <dbReference type="NCBI Taxonomy" id="426638"/>
    <lineage>
        <taxon>Eukaryota</taxon>
        <taxon>Sar</taxon>
        <taxon>Stramenopiles</taxon>
        <taxon>Ochrophyta</taxon>
        <taxon>Bacillariophyta</taxon>
        <taxon>Coscinodiscophyceae</taxon>
        <taxon>Chaetocerotophycidae</taxon>
        <taxon>Chaetocerotales</taxon>
        <taxon>Chaetocerotaceae</taxon>
        <taxon>Chaetoceros</taxon>
    </lineage>
</organism>
<keyword evidence="2 6" id="KW-0812">Transmembrane</keyword>
<feature type="transmembrane region" description="Helical" evidence="6">
    <location>
        <begin position="104"/>
        <end position="121"/>
    </location>
</feature>
<feature type="region of interest" description="Disordered" evidence="5">
    <location>
        <begin position="1"/>
        <end position="55"/>
    </location>
</feature>
<accession>A0AAD3CXD1</accession>
<dbReference type="Proteomes" id="UP001054902">
    <property type="component" value="Unassembled WGS sequence"/>
</dbReference>
<evidence type="ECO:0000256" key="3">
    <source>
        <dbReference type="ARBA" id="ARBA00022989"/>
    </source>
</evidence>
<evidence type="ECO:0000256" key="2">
    <source>
        <dbReference type="ARBA" id="ARBA00022692"/>
    </source>
</evidence>
<evidence type="ECO:0000256" key="5">
    <source>
        <dbReference type="SAM" id="MobiDB-lite"/>
    </source>
</evidence>
<gene>
    <name evidence="7" type="ORF">CTEN210_09342</name>
</gene>
<dbReference type="AlphaFoldDB" id="A0AAD3CXD1"/>
<proteinExistence type="predicted"/>
<evidence type="ECO:0000256" key="1">
    <source>
        <dbReference type="ARBA" id="ARBA00004141"/>
    </source>
</evidence>
<sequence>MADDAPSWLNETPDAPPVTVPTSPEPAASAPAPAPKASKKKSKEPAAQDVENVAAASPQDLAEMEKEQLKGIILFTRLLNLGTAVAVITHGILKIVNVFKSPQIWILGLYSCCGGCLICCLESQLKMFGIRTAISTNFGFLFNPTFRFLYYIMLATLCWSLEDLFGKILAGVLVGVAVYNTFVLIKFPAYRKLRDELAKEEDKRIEGKIRENARQQAMKQMFSK</sequence>
<keyword evidence="8" id="KW-1185">Reference proteome</keyword>
<protein>
    <submittedName>
        <fullName evidence="7">Uncharacterized protein</fullName>
    </submittedName>
</protein>
<dbReference type="EMBL" id="BLLK01000046">
    <property type="protein sequence ID" value="GFH52866.1"/>
    <property type="molecule type" value="Genomic_DNA"/>
</dbReference>
<keyword evidence="4 6" id="KW-0472">Membrane</keyword>